<dbReference type="EnsemblPlants" id="Solyc04g025550.1.1">
    <property type="protein sequence ID" value="Solyc04g025550.1.1.1"/>
    <property type="gene ID" value="Solyc04g025550.1"/>
</dbReference>
<proteinExistence type="predicted"/>
<dbReference type="InParanoid" id="A0A3Q7G283"/>
<dbReference type="Gramene" id="Solyc04g025550.1.1">
    <property type="protein sequence ID" value="Solyc04g025550.1.1.1"/>
    <property type="gene ID" value="Solyc04g025550.1"/>
</dbReference>
<accession>A0A3Q7G283</accession>
<evidence type="ECO:0000256" key="1">
    <source>
        <dbReference type="SAM" id="Phobius"/>
    </source>
</evidence>
<dbReference type="Proteomes" id="UP000004994">
    <property type="component" value="Chromosome 4"/>
</dbReference>
<keyword evidence="1" id="KW-1133">Transmembrane helix</keyword>
<protein>
    <submittedName>
        <fullName evidence="2">Uncharacterized protein</fullName>
    </submittedName>
</protein>
<keyword evidence="1" id="KW-0472">Membrane</keyword>
<reference evidence="2" key="1">
    <citation type="journal article" date="2012" name="Nature">
        <title>The tomato genome sequence provides insights into fleshy fruit evolution.</title>
        <authorList>
            <consortium name="Tomato Genome Consortium"/>
        </authorList>
    </citation>
    <scope>NUCLEOTIDE SEQUENCE [LARGE SCALE GENOMIC DNA]</scope>
    <source>
        <strain evidence="2">cv. Heinz 1706</strain>
    </source>
</reference>
<keyword evidence="1" id="KW-0812">Transmembrane</keyword>
<name>A0A3Q7G283_SOLLC</name>
<dbReference type="AlphaFoldDB" id="A0A3Q7G283"/>
<evidence type="ECO:0000313" key="3">
    <source>
        <dbReference type="Proteomes" id="UP000004994"/>
    </source>
</evidence>
<feature type="transmembrane region" description="Helical" evidence="1">
    <location>
        <begin position="12"/>
        <end position="36"/>
    </location>
</feature>
<reference evidence="2" key="2">
    <citation type="submission" date="2019-01" db="UniProtKB">
        <authorList>
            <consortium name="EnsemblPlants"/>
        </authorList>
    </citation>
    <scope>IDENTIFICATION</scope>
    <source>
        <strain evidence="2">cv. Heinz 1706</strain>
    </source>
</reference>
<sequence length="51" mass="6100">MHIWLPNDIDFFLEQVCIFFVLVYFQSSLVVFRVAFKLLFSWLLCKLLISG</sequence>
<evidence type="ECO:0000313" key="2">
    <source>
        <dbReference type="EnsemblPlants" id="Solyc04g025550.1.1.1"/>
    </source>
</evidence>
<dbReference type="PaxDb" id="4081-Solyc04g025550.1.1"/>
<keyword evidence="3" id="KW-1185">Reference proteome</keyword>
<organism evidence="2">
    <name type="scientific">Solanum lycopersicum</name>
    <name type="common">Tomato</name>
    <name type="synonym">Lycopersicon esculentum</name>
    <dbReference type="NCBI Taxonomy" id="4081"/>
    <lineage>
        <taxon>Eukaryota</taxon>
        <taxon>Viridiplantae</taxon>
        <taxon>Streptophyta</taxon>
        <taxon>Embryophyta</taxon>
        <taxon>Tracheophyta</taxon>
        <taxon>Spermatophyta</taxon>
        <taxon>Magnoliopsida</taxon>
        <taxon>eudicotyledons</taxon>
        <taxon>Gunneridae</taxon>
        <taxon>Pentapetalae</taxon>
        <taxon>asterids</taxon>
        <taxon>lamiids</taxon>
        <taxon>Solanales</taxon>
        <taxon>Solanaceae</taxon>
        <taxon>Solanoideae</taxon>
        <taxon>Solaneae</taxon>
        <taxon>Solanum</taxon>
        <taxon>Solanum subgen. Lycopersicon</taxon>
    </lineage>
</organism>